<dbReference type="OMA" id="VEAWGVW"/>
<accession>A0A832WGF4</accession>
<proteinExistence type="predicted"/>
<evidence type="ECO:0000313" key="1">
    <source>
        <dbReference type="EMBL" id="HII46375.1"/>
    </source>
</evidence>
<dbReference type="Proteomes" id="UP000651120">
    <property type="component" value="Unassembled WGS sequence"/>
</dbReference>
<dbReference type="GeneID" id="1465749"/>
<dbReference type="EMBL" id="DUJP01000012">
    <property type="protein sequence ID" value="HII46375.1"/>
    <property type="molecule type" value="Genomic_DNA"/>
</dbReference>
<protein>
    <submittedName>
        <fullName evidence="1">Uncharacterized protein</fullName>
    </submittedName>
</protein>
<organism evidence="1 2">
    <name type="scientific">Pyrobaculum aerophilum</name>
    <dbReference type="NCBI Taxonomy" id="13773"/>
    <lineage>
        <taxon>Archaea</taxon>
        <taxon>Thermoproteota</taxon>
        <taxon>Thermoprotei</taxon>
        <taxon>Thermoproteales</taxon>
        <taxon>Thermoproteaceae</taxon>
        <taxon>Pyrobaculum</taxon>
    </lineage>
</organism>
<sequence>MGIKAALGALAFAAVAVVAYLLVVQATVSEVPYYVSKDGRVAVYLSESRDGNTTLVLEVVDERGQPVNFTAFLSGPTMERFEDIGVAKGKGRARAAISKYVAEAAKLAKKLGYKPNEVRFGIVAFVTTVEREGNDTYLLTDIITIPVGPGEAVGREIVAKIKFKPRFKVKLNATATERGVAAYTDASIYRVQSEPPETIDVGCTAPIGFVTCYRYRVAETYASTEGVPLLITYVDSYSGNFIENIDHKHYISLSTTTTTTLSFEMSMAIFNNNDFEIEAPGPGFEIVLGQDQQKEILDLSCHFRPSYSALCYYGTSVFTPVSSTFTGDALLATGLTGDIRAVKYVLEERWCYISYYGAVFCGSWSPTSVEAWGVWLAGIWGSDYFLPYAEVDDNPNDGVGPLDKIYSSTLELFAKGKVDRVVVQSLYPVSHYYVSWYTLAATSQSSTYFQIALPVGAIADWVILKRFGIVLPPHVSLALNSLSVGIYVGTTRLDIFNYYALVDLEAKYAVPWAPYYYEYKNYYIKMADNYYDVPVPLVHAYIPPRS</sequence>
<dbReference type="RefSeq" id="WP_011007980.1">
    <property type="nucleotide sequence ID" value="NZ_DUJP01000012.1"/>
</dbReference>
<evidence type="ECO:0000313" key="2">
    <source>
        <dbReference type="Proteomes" id="UP000651120"/>
    </source>
</evidence>
<comment type="caution">
    <text evidence="1">The sequence shown here is derived from an EMBL/GenBank/DDBJ whole genome shotgun (WGS) entry which is preliminary data.</text>
</comment>
<gene>
    <name evidence="1" type="ORF">HA333_02655</name>
</gene>
<name>A0A832WGF4_9CREN</name>
<reference evidence="1" key="1">
    <citation type="journal article" date="2020" name="bioRxiv">
        <title>A rank-normalized archaeal taxonomy based on genome phylogeny resolves widespread incomplete and uneven classifications.</title>
        <authorList>
            <person name="Rinke C."/>
            <person name="Chuvochina M."/>
            <person name="Mussig A.J."/>
            <person name="Chaumeil P.-A."/>
            <person name="Waite D.W."/>
            <person name="Whitman W.B."/>
            <person name="Parks D.H."/>
            <person name="Hugenholtz P."/>
        </authorList>
    </citation>
    <scope>NUCLEOTIDE SEQUENCE</scope>
    <source>
        <strain evidence="1">UBA8839</strain>
    </source>
</reference>
<dbReference type="AlphaFoldDB" id="A0A832WGF4"/>